<feature type="domain" description="Glycosyltransferase subfamily 4-like N-terminal" evidence="3">
    <location>
        <begin position="96"/>
        <end position="189"/>
    </location>
</feature>
<evidence type="ECO:0000256" key="1">
    <source>
        <dbReference type="ARBA" id="ARBA00022679"/>
    </source>
</evidence>
<dbReference type="PANTHER" id="PTHR46401:SF2">
    <property type="entry name" value="GLYCOSYLTRANSFERASE WBBK-RELATED"/>
    <property type="match status" value="1"/>
</dbReference>
<evidence type="ECO:0000313" key="5">
    <source>
        <dbReference type="Proteomes" id="UP000186309"/>
    </source>
</evidence>
<evidence type="ECO:0000259" key="2">
    <source>
        <dbReference type="Pfam" id="PF00534"/>
    </source>
</evidence>
<dbReference type="InterPro" id="IPR001296">
    <property type="entry name" value="Glyco_trans_1"/>
</dbReference>
<organism evidence="4 5">
    <name type="scientific">Paludisphaera borealis</name>
    <dbReference type="NCBI Taxonomy" id="1387353"/>
    <lineage>
        <taxon>Bacteria</taxon>
        <taxon>Pseudomonadati</taxon>
        <taxon>Planctomycetota</taxon>
        <taxon>Planctomycetia</taxon>
        <taxon>Isosphaerales</taxon>
        <taxon>Isosphaeraceae</taxon>
        <taxon>Paludisphaera</taxon>
    </lineage>
</organism>
<proteinExistence type="predicted"/>
<gene>
    <name evidence="4" type="ORF">BSF38_04477</name>
</gene>
<evidence type="ECO:0000259" key="3">
    <source>
        <dbReference type="Pfam" id="PF13439"/>
    </source>
</evidence>
<reference evidence="5" key="1">
    <citation type="submission" date="2016-12" db="EMBL/GenBank/DDBJ databases">
        <title>Comparative genomics of four Isosphaeraceae planctomycetes: a common pool of plasmids and glycoside hydrolase genes.</title>
        <authorList>
            <person name="Ivanova A."/>
        </authorList>
    </citation>
    <scope>NUCLEOTIDE SEQUENCE [LARGE SCALE GENOMIC DNA]</scope>
    <source>
        <strain evidence="5">PX4</strain>
    </source>
</reference>
<dbReference type="SUPFAM" id="SSF53756">
    <property type="entry name" value="UDP-Glycosyltransferase/glycogen phosphorylase"/>
    <property type="match status" value="1"/>
</dbReference>
<dbReference type="EMBL" id="CP019082">
    <property type="protein sequence ID" value="APW62921.1"/>
    <property type="molecule type" value="Genomic_DNA"/>
</dbReference>
<dbReference type="InterPro" id="IPR028098">
    <property type="entry name" value="Glyco_trans_4-like_N"/>
</dbReference>
<accession>A0A1U7CVG9</accession>
<dbReference type="GO" id="GO:0016757">
    <property type="term" value="F:glycosyltransferase activity"/>
    <property type="evidence" value="ECO:0007669"/>
    <property type="project" value="InterPro"/>
</dbReference>
<dbReference type="KEGG" id="pbor:BSF38_04477"/>
<evidence type="ECO:0000313" key="4">
    <source>
        <dbReference type="EMBL" id="APW62921.1"/>
    </source>
</evidence>
<dbReference type="Pfam" id="PF00534">
    <property type="entry name" value="Glycos_transf_1"/>
    <property type="match status" value="1"/>
</dbReference>
<dbReference type="Proteomes" id="UP000186309">
    <property type="component" value="Chromosome"/>
</dbReference>
<dbReference type="GO" id="GO:0009103">
    <property type="term" value="P:lipopolysaccharide biosynthetic process"/>
    <property type="evidence" value="ECO:0007669"/>
    <property type="project" value="TreeGrafter"/>
</dbReference>
<dbReference type="Gene3D" id="3.40.50.2000">
    <property type="entry name" value="Glycogen Phosphorylase B"/>
    <property type="match status" value="2"/>
</dbReference>
<dbReference type="Pfam" id="PF13439">
    <property type="entry name" value="Glyco_transf_4"/>
    <property type="match status" value="1"/>
</dbReference>
<protein>
    <submittedName>
        <fullName evidence="4">GT4 family glycosyltransferase</fullName>
    </submittedName>
</protein>
<keyword evidence="1 4" id="KW-0808">Transferase</keyword>
<keyword evidence="5" id="KW-1185">Reference proteome</keyword>
<dbReference type="PANTHER" id="PTHR46401">
    <property type="entry name" value="GLYCOSYLTRANSFERASE WBBK-RELATED"/>
    <property type="match status" value="1"/>
</dbReference>
<dbReference type="AlphaFoldDB" id="A0A1U7CVG9"/>
<dbReference type="STRING" id="1387353.BSF38_04477"/>
<feature type="domain" description="Glycosyl transferase family 1" evidence="2">
    <location>
        <begin position="205"/>
        <end position="343"/>
    </location>
</feature>
<sequence>MDGRSMETTDSELTTAAWLASRSQGPFPTDSVFLHAPSFAFQSPGGGENQLVQTGRGLEAMDVPVRLFSAWTDRIQQARTLHLFGMSREGLELAQAAKSRGVPVVLSPICWYEPRALWALEPNLRRKLAALGLWSIRRAVPRCPSWRRTLLHLADRILPNSNAEADQLARLFGVDRGRFTVVPNGVSPAFGWASPNVFREQVGNFDFILFVGRIEPRKNPLGLIRAARDLGLPLVVVGDAPPRFEDYERLCRREGGDRVVWLESRDHQDPLLISAYAAARVFALCSWFETPGLSALEAALAGAAVVVTPFGSTREYFGDHALYARPNRINEIAAALSKAWREGPSSGLAAHMASNYLWDQVARTTAEVYEQVAD</sequence>
<name>A0A1U7CVG9_9BACT</name>